<dbReference type="InterPro" id="IPR045864">
    <property type="entry name" value="aa-tRNA-synth_II/BPL/LPL"/>
</dbReference>
<dbReference type="GO" id="GO:0005739">
    <property type="term" value="C:mitochondrion"/>
    <property type="evidence" value="ECO:0007669"/>
    <property type="project" value="TreeGrafter"/>
</dbReference>
<sequence>MQTKPFIRTIELLWQQGHTVHATLEEAEEAMQMIDIFTKFAFERAAVPVSMLQYQLFQVENQE</sequence>
<dbReference type="GO" id="GO:0017101">
    <property type="term" value="C:aminoacyl-tRNA synthetase multienzyme complex"/>
    <property type="evidence" value="ECO:0007669"/>
    <property type="project" value="TreeGrafter"/>
</dbReference>
<dbReference type="STRING" id="4540.A0A3L6Q7C2"/>
<dbReference type="InterPro" id="IPR004499">
    <property type="entry name" value="Pro-tRNA-ligase_IIa_arc-type"/>
</dbReference>
<dbReference type="Gene3D" id="3.30.930.10">
    <property type="entry name" value="Bira Bifunctional Protein, Domain 2"/>
    <property type="match status" value="1"/>
</dbReference>
<organism evidence="1 2">
    <name type="scientific">Panicum miliaceum</name>
    <name type="common">Proso millet</name>
    <name type="synonym">Broomcorn millet</name>
    <dbReference type="NCBI Taxonomy" id="4540"/>
    <lineage>
        <taxon>Eukaryota</taxon>
        <taxon>Viridiplantae</taxon>
        <taxon>Streptophyta</taxon>
        <taxon>Embryophyta</taxon>
        <taxon>Tracheophyta</taxon>
        <taxon>Spermatophyta</taxon>
        <taxon>Magnoliopsida</taxon>
        <taxon>Liliopsida</taxon>
        <taxon>Poales</taxon>
        <taxon>Poaceae</taxon>
        <taxon>PACMAD clade</taxon>
        <taxon>Panicoideae</taxon>
        <taxon>Panicodae</taxon>
        <taxon>Paniceae</taxon>
        <taxon>Panicinae</taxon>
        <taxon>Panicum</taxon>
        <taxon>Panicum sect. Panicum</taxon>
    </lineage>
</organism>
<dbReference type="AlphaFoldDB" id="A0A3L6Q7C2"/>
<protein>
    <submittedName>
        <fullName evidence="1">Uncharacterized protein</fullName>
    </submittedName>
</protein>
<keyword evidence="2" id="KW-1185">Reference proteome</keyword>
<dbReference type="Proteomes" id="UP000275267">
    <property type="component" value="Unassembled WGS sequence"/>
</dbReference>
<dbReference type="OrthoDB" id="1350766at2759"/>
<comment type="caution">
    <text evidence="1">The sequence shown here is derived from an EMBL/GenBank/DDBJ whole genome shotgun (WGS) entry which is preliminary data.</text>
</comment>
<dbReference type="GO" id="GO:0009570">
    <property type="term" value="C:chloroplast stroma"/>
    <property type="evidence" value="ECO:0007669"/>
    <property type="project" value="TreeGrafter"/>
</dbReference>
<dbReference type="EMBL" id="PQIB02000013">
    <property type="protein sequence ID" value="RLM74564.1"/>
    <property type="molecule type" value="Genomic_DNA"/>
</dbReference>
<evidence type="ECO:0000313" key="2">
    <source>
        <dbReference type="Proteomes" id="UP000275267"/>
    </source>
</evidence>
<reference evidence="2" key="1">
    <citation type="journal article" date="2019" name="Nat. Commun.">
        <title>The genome of broomcorn millet.</title>
        <authorList>
            <person name="Zou C."/>
            <person name="Miki D."/>
            <person name="Li D."/>
            <person name="Tang Q."/>
            <person name="Xiao L."/>
            <person name="Rajput S."/>
            <person name="Deng P."/>
            <person name="Jia W."/>
            <person name="Huang R."/>
            <person name="Zhang M."/>
            <person name="Sun Y."/>
            <person name="Hu J."/>
            <person name="Fu X."/>
            <person name="Schnable P.S."/>
            <person name="Li F."/>
            <person name="Zhang H."/>
            <person name="Feng B."/>
            <person name="Zhu X."/>
            <person name="Liu R."/>
            <person name="Schnable J.C."/>
            <person name="Zhu J.-K."/>
            <person name="Zhang H."/>
        </authorList>
    </citation>
    <scope>NUCLEOTIDE SEQUENCE [LARGE SCALE GENOMIC DNA]</scope>
</reference>
<accession>A0A3L6Q7C2</accession>
<proteinExistence type="predicted"/>
<dbReference type="GO" id="GO:0006433">
    <property type="term" value="P:prolyl-tRNA aminoacylation"/>
    <property type="evidence" value="ECO:0007669"/>
    <property type="project" value="InterPro"/>
</dbReference>
<dbReference type="PANTHER" id="PTHR43382">
    <property type="entry name" value="PROLYL-TRNA SYNTHETASE"/>
    <property type="match status" value="1"/>
</dbReference>
<name>A0A3L6Q7C2_PANMI</name>
<dbReference type="GO" id="GO:0005524">
    <property type="term" value="F:ATP binding"/>
    <property type="evidence" value="ECO:0007669"/>
    <property type="project" value="InterPro"/>
</dbReference>
<gene>
    <name evidence="1" type="ORF">C2845_PM15G14260</name>
</gene>
<dbReference type="PANTHER" id="PTHR43382:SF3">
    <property type="entry name" value="PROLINE--TRNA LIGASE, CHLOROPLASTIC_MITOCHONDRIAL"/>
    <property type="match status" value="1"/>
</dbReference>
<dbReference type="GO" id="GO:0004827">
    <property type="term" value="F:proline-tRNA ligase activity"/>
    <property type="evidence" value="ECO:0007669"/>
    <property type="project" value="InterPro"/>
</dbReference>
<evidence type="ECO:0000313" key="1">
    <source>
        <dbReference type="EMBL" id="RLM74564.1"/>
    </source>
</evidence>